<accession>D2R209</accession>
<feature type="domain" description="DUF1570" evidence="1">
    <location>
        <begin position="227"/>
        <end position="352"/>
    </location>
</feature>
<dbReference type="eggNOG" id="COG0308">
    <property type="taxonomic scope" value="Bacteria"/>
</dbReference>
<evidence type="ECO:0000313" key="3">
    <source>
        <dbReference type="Proteomes" id="UP000001887"/>
    </source>
</evidence>
<dbReference type="Proteomes" id="UP000001887">
    <property type="component" value="Chromosome"/>
</dbReference>
<proteinExistence type="predicted"/>
<dbReference type="AlphaFoldDB" id="D2R209"/>
<name>D2R209_PIRSD</name>
<gene>
    <name evidence="2" type="ordered locus">Psta_3966</name>
</gene>
<dbReference type="InterPro" id="IPR011464">
    <property type="entry name" value="DUF1570"/>
</dbReference>
<dbReference type="HOGENOM" id="CLU_051336_0_0_0"/>
<sequence precursor="true">MLHPRRASPVLAAMLIACFVLVSGQAALAIEHVTMKRDGRERLLVGKVEVEAADGGILLLGVDGQLWPIPKEELVSRKSDDTPFAPLAAADLAAATLKDLPDGFRVHSTKHYLIIYNTSNVYAEWVGALYERLYSAFYTFWTHRGIELKDPEFPLVAVVFDSQSSYAAFSRHELGEGSLSIIGYYSLQTNRVVMYDLTGSQNDSVTGGKQAAAKINQILSRPEAERNVATIVHEATHQLVHNSGFQQRFADIPFWVSEGLAIYFETPDLASAKGWRNIGGVNRVNLLNFRQSLNEIPAGKLMESMLDDSRFRDPKQASAAYGQSWALVYFLMKTRGDKFAVYLKELSQLTPLVAEGNEERLKLFTKHLGDDTSKLEADFMRYMRTVR</sequence>
<evidence type="ECO:0000259" key="1">
    <source>
        <dbReference type="Pfam" id="PF07607"/>
    </source>
</evidence>
<reference evidence="2 3" key="1">
    <citation type="journal article" date="2009" name="Stand. Genomic Sci.">
        <title>Complete genome sequence of Pirellula staleyi type strain (ATCC 27377).</title>
        <authorList>
            <person name="Clum A."/>
            <person name="Tindall B.J."/>
            <person name="Sikorski J."/>
            <person name="Ivanova N."/>
            <person name="Mavrommatis K."/>
            <person name="Lucas S."/>
            <person name="Glavina del Rio T."/>
            <person name="Nolan M."/>
            <person name="Chen F."/>
            <person name="Tice H."/>
            <person name="Pitluck S."/>
            <person name="Cheng J.F."/>
            <person name="Chertkov O."/>
            <person name="Brettin T."/>
            <person name="Han C."/>
            <person name="Detter J.C."/>
            <person name="Kuske C."/>
            <person name="Bruce D."/>
            <person name="Goodwin L."/>
            <person name="Ovchinikova G."/>
            <person name="Pati A."/>
            <person name="Mikhailova N."/>
            <person name="Chen A."/>
            <person name="Palaniappan K."/>
            <person name="Land M."/>
            <person name="Hauser L."/>
            <person name="Chang Y.J."/>
            <person name="Jeffries C.D."/>
            <person name="Chain P."/>
            <person name="Rohde M."/>
            <person name="Goker M."/>
            <person name="Bristow J."/>
            <person name="Eisen J.A."/>
            <person name="Markowitz V."/>
            <person name="Hugenholtz P."/>
            <person name="Kyrpides N.C."/>
            <person name="Klenk H.P."/>
            <person name="Lapidus A."/>
        </authorList>
    </citation>
    <scope>NUCLEOTIDE SEQUENCE [LARGE SCALE GENOMIC DNA]</scope>
    <source>
        <strain evidence="3">ATCC 27377 / DSM 6068 / ICPB 4128</strain>
    </source>
</reference>
<evidence type="ECO:0000313" key="2">
    <source>
        <dbReference type="EMBL" id="ADB18620.1"/>
    </source>
</evidence>
<organism evidence="2 3">
    <name type="scientific">Pirellula staleyi (strain ATCC 27377 / DSM 6068 / ICPB 4128)</name>
    <name type="common">Pirella staleyi</name>
    <dbReference type="NCBI Taxonomy" id="530564"/>
    <lineage>
        <taxon>Bacteria</taxon>
        <taxon>Pseudomonadati</taxon>
        <taxon>Planctomycetota</taxon>
        <taxon>Planctomycetia</taxon>
        <taxon>Pirellulales</taxon>
        <taxon>Pirellulaceae</taxon>
        <taxon>Pirellula</taxon>
    </lineage>
</organism>
<dbReference type="KEGG" id="psl:Psta_3966"/>
<keyword evidence="3" id="KW-1185">Reference proteome</keyword>
<dbReference type="Pfam" id="PF07607">
    <property type="entry name" value="DUF1570"/>
    <property type="match status" value="1"/>
</dbReference>
<dbReference type="PROSITE" id="PS51257">
    <property type="entry name" value="PROKAR_LIPOPROTEIN"/>
    <property type="match status" value="1"/>
</dbReference>
<protein>
    <recommendedName>
        <fullName evidence="1">DUF1570 domain-containing protein</fullName>
    </recommendedName>
</protein>
<dbReference type="EMBL" id="CP001848">
    <property type="protein sequence ID" value="ADB18620.1"/>
    <property type="molecule type" value="Genomic_DNA"/>
</dbReference>